<accession>H5UUE4</accession>
<keyword evidence="3" id="KW-1185">Reference proteome</keyword>
<evidence type="ECO:0008006" key="4">
    <source>
        <dbReference type="Google" id="ProtNLM"/>
    </source>
</evidence>
<dbReference type="STRING" id="1089455.MOPEL_113_00320"/>
<dbReference type="PANTHER" id="PTHR46889:SF4">
    <property type="entry name" value="TRANSPOSASE INSO FOR INSERTION SEQUENCE ELEMENT IS911B-RELATED"/>
    <property type="match status" value="1"/>
</dbReference>
<dbReference type="SUPFAM" id="SSF53098">
    <property type="entry name" value="Ribonuclease H-like"/>
    <property type="match status" value="1"/>
</dbReference>
<organism evidence="2 3">
    <name type="scientific">Mobilicoccus pelagius NBRC 104925</name>
    <dbReference type="NCBI Taxonomy" id="1089455"/>
    <lineage>
        <taxon>Bacteria</taxon>
        <taxon>Bacillati</taxon>
        <taxon>Actinomycetota</taxon>
        <taxon>Actinomycetes</taxon>
        <taxon>Micrococcales</taxon>
        <taxon>Dermatophilaceae</taxon>
        <taxon>Mobilicoccus</taxon>
    </lineage>
</organism>
<feature type="region of interest" description="Disordered" evidence="1">
    <location>
        <begin position="138"/>
        <end position="180"/>
    </location>
</feature>
<dbReference type="InterPro" id="IPR012337">
    <property type="entry name" value="RNaseH-like_sf"/>
</dbReference>
<dbReference type="AlphaFoldDB" id="H5UUE4"/>
<dbReference type="Proteomes" id="UP000004367">
    <property type="component" value="Unassembled WGS sequence"/>
</dbReference>
<feature type="compositionally biased region" description="Basic residues" evidence="1">
    <location>
        <begin position="158"/>
        <end position="168"/>
    </location>
</feature>
<dbReference type="EMBL" id="BAFE01000084">
    <property type="protein sequence ID" value="GAB49352.1"/>
    <property type="molecule type" value="Genomic_DNA"/>
</dbReference>
<name>H5UUE4_9MICO</name>
<gene>
    <name evidence="2" type="ORF">MOPEL_113_00320</name>
</gene>
<evidence type="ECO:0000256" key="1">
    <source>
        <dbReference type="SAM" id="MobiDB-lite"/>
    </source>
</evidence>
<dbReference type="RefSeq" id="WP_009483195.1">
    <property type="nucleotide sequence ID" value="NZ_BAFE01000084.1"/>
</dbReference>
<protein>
    <recommendedName>
        <fullName evidence="4">Transposase</fullName>
    </recommendedName>
</protein>
<sequence length="231" mass="25857">MLKLCRRQYYRRLDSPVTDAELAEAYRADALFEAHRDDPEFGYRYLREEATDPGEAMSARTAWRICSQNAWWSAFGKEKTTHGKKPGPPAHDDLVQRNFTAQAPNELWLGDIPEHRTDEGKLYLCAIKDVYSGRIVGSNGPTIDVDDGPAWGDSPRSSSKRSTPHRPRPRPDTTSVTRPCSGPGFVLRQWLVVQPFVTRIDSAGVVFALADVQTEMDRLGAVGQVVHRSSC</sequence>
<proteinExistence type="predicted"/>
<reference evidence="2 3" key="1">
    <citation type="submission" date="2012-02" db="EMBL/GenBank/DDBJ databases">
        <title>Whole genome shotgun sequence of Mobilicoccus pelagius NBRC 104925.</title>
        <authorList>
            <person name="Yoshida Y."/>
            <person name="Hosoyama A."/>
            <person name="Tsuchikane K."/>
            <person name="Katsumata H."/>
            <person name="Yamazaki S."/>
            <person name="Fujita N."/>
        </authorList>
    </citation>
    <scope>NUCLEOTIDE SEQUENCE [LARGE SCALE GENOMIC DNA]</scope>
    <source>
        <strain evidence="2 3">NBRC 104925</strain>
    </source>
</reference>
<comment type="caution">
    <text evidence="2">The sequence shown here is derived from an EMBL/GenBank/DDBJ whole genome shotgun (WGS) entry which is preliminary data.</text>
</comment>
<evidence type="ECO:0000313" key="2">
    <source>
        <dbReference type="EMBL" id="GAB49352.1"/>
    </source>
</evidence>
<dbReference type="eggNOG" id="COG2801">
    <property type="taxonomic scope" value="Bacteria"/>
</dbReference>
<dbReference type="PANTHER" id="PTHR46889">
    <property type="entry name" value="TRANSPOSASE INSF FOR INSERTION SEQUENCE IS3B-RELATED"/>
    <property type="match status" value="1"/>
</dbReference>
<evidence type="ECO:0000313" key="3">
    <source>
        <dbReference type="Proteomes" id="UP000004367"/>
    </source>
</evidence>
<dbReference type="InterPro" id="IPR050900">
    <property type="entry name" value="Transposase_IS3/IS150/IS904"/>
</dbReference>